<dbReference type="InParanoid" id="A0A3Q7GL01"/>
<dbReference type="EnsemblPlants" id="Solyc05g026320.1.1">
    <property type="protein sequence ID" value="Solyc05g026320.1.1.1"/>
    <property type="gene ID" value="Solyc05g026320.1"/>
</dbReference>
<reference evidence="2" key="2">
    <citation type="submission" date="2019-01" db="UniProtKB">
        <authorList>
            <consortium name="EnsemblPlants"/>
        </authorList>
    </citation>
    <scope>IDENTIFICATION</scope>
    <source>
        <strain evidence="2">cv. Heinz 1706</strain>
    </source>
</reference>
<keyword evidence="3" id="KW-1185">Reference proteome</keyword>
<organism evidence="2">
    <name type="scientific">Solanum lycopersicum</name>
    <name type="common">Tomato</name>
    <name type="synonym">Lycopersicon esculentum</name>
    <dbReference type="NCBI Taxonomy" id="4081"/>
    <lineage>
        <taxon>Eukaryota</taxon>
        <taxon>Viridiplantae</taxon>
        <taxon>Streptophyta</taxon>
        <taxon>Embryophyta</taxon>
        <taxon>Tracheophyta</taxon>
        <taxon>Spermatophyta</taxon>
        <taxon>Magnoliopsida</taxon>
        <taxon>eudicotyledons</taxon>
        <taxon>Gunneridae</taxon>
        <taxon>Pentapetalae</taxon>
        <taxon>asterids</taxon>
        <taxon>lamiids</taxon>
        <taxon>Solanales</taxon>
        <taxon>Solanaceae</taxon>
        <taxon>Solanoideae</taxon>
        <taxon>Solaneae</taxon>
        <taxon>Solanum</taxon>
        <taxon>Solanum subgen. Lycopersicon</taxon>
    </lineage>
</organism>
<protein>
    <recommendedName>
        <fullName evidence="1">Ycf2 N-terminal domain-containing protein</fullName>
    </recommendedName>
</protein>
<name>A0A3Q7GL01_SOLLC</name>
<dbReference type="PaxDb" id="4081-Solyc05g026320.1.1"/>
<evidence type="ECO:0000313" key="2">
    <source>
        <dbReference type="EnsemblPlants" id="Solyc05g026320.1.1.1"/>
    </source>
</evidence>
<proteinExistence type="predicted"/>
<sequence length="76" mass="8671">MVKRKNLYLIGLLPIPINSTRPRNDTLEESFGSSNINRLIVSLLYVPRAEKISENCFLNLKESTWVLPITKKSSIP</sequence>
<dbReference type="InterPro" id="IPR056777">
    <property type="entry name" value="Ycf2_N"/>
</dbReference>
<dbReference type="Proteomes" id="UP000004994">
    <property type="component" value="Chromosome 5"/>
</dbReference>
<accession>A0A3Q7GL01</accession>
<evidence type="ECO:0000313" key="3">
    <source>
        <dbReference type="Proteomes" id="UP000004994"/>
    </source>
</evidence>
<dbReference type="AlphaFoldDB" id="A0A3Q7GL01"/>
<evidence type="ECO:0000259" key="1">
    <source>
        <dbReference type="Pfam" id="PF05695"/>
    </source>
</evidence>
<dbReference type="Gramene" id="Solyc05g026320.1.1">
    <property type="protein sequence ID" value="Solyc05g026320.1.1.1"/>
    <property type="gene ID" value="Solyc05g026320.1"/>
</dbReference>
<dbReference type="Pfam" id="PF05695">
    <property type="entry name" value="Ycf2"/>
    <property type="match status" value="1"/>
</dbReference>
<feature type="domain" description="Ycf2 N-terminal" evidence="1">
    <location>
        <begin position="1"/>
        <end position="76"/>
    </location>
</feature>
<reference evidence="2" key="1">
    <citation type="journal article" date="2012" name="Nature">
        <title>The tomato genome sequence provides insights into fleshy fruit evolution.</title>
        <authorList>
            <consortium name="Tomato Genome Consortium"/>
        </authorList>
    </citation>
    <scope>NUCLEOTIDE SEQUENCE [LARGE SCALE GENOMIC DNA]</scope>
    <source>
        <strain evidence="2">cv. Heinz 1706</strain>
    </source>
</reference>